<gene>
    <name evidence="1" type="ORF">HEB94_001027</name>
</gene>
<protein>
    <submittedName>
        <fullName evidence="1">Uncharacterized protein</fullName>
    </submittedName>
</protein>
<evidence type="ECO:0000313" key="2">
    <source>
        <dbReference type="Proteomes" id="UP000638648"/>
    </source>
</evidence>
<accession>A0A927MP97</accession>
<reference evidence="1" key="1">
    <citation type="submission" date="2020-10" db="EMBL/GenBank/DDBJ databases">
        <title>Sequencing the genomes of 1000 actinobacteria strains.</title>
        <authorList>
            <person name="Klenk H.-P."/>
        </authorList>
    </citation>
    <scope>NUCLEOTIDE SEQUENCE</scope>
    <source>
        <strain evidence="1">DSM 45354</strain>
    </source>
</reference>
<comment type="caution">
    <text evidence="1">The sequence shown here is derived from an EMBL/GenBank/DDBJ whole genome shotgun (WGS) entry which is preliminary data.</text>
</comment>
<dbReference type="EMBL" id="JADBEM010000001">
    <property type="protein sequence ID" value="MBE1604179.1"/>
    <property type="molecule type" value="Genomic_DNA"/>
</dbReference>
<dbReference type="AlphaFoldDB" id="A0A927MP97"/>
<dbReference type="RefSeq" id="WP_192748787.1">
    <property type="nucleotide sequence ID" value="NZ_BAABJL010000216.1"/>
</dbReference>
<evidence type="ECO:0000313" key="1">
    <source>
        <dbReference type="EMBL" id="MBE1604179.1"/>
    </source>
</evidence>
<keyword evidence="2" id="KW-1185">Reference proteome</keyword>
<name>A0A927MP97_9ACTN</name>
<sequence length="46" mass="4965">MKPLGEAGGRGYSSPRAGSAFVKLARDQGLDDTAARAYLNELYARY</sequence>
<organism evidence="1 2">
    <name type="scientific">Actinopolymorpha pittospori</name>
    <dbReference type="NCBI Taxonomy" id="648752"/>
    <lineage>
        <taxon>Bacteria</taxon>
        <taxon>Bacillati</taxon>
        <taxon>Actinomycetota</taxon>
        <taxon>Actinomycetes</taxon>
        <taxon>Propionibacteriales</taxon>
        <taxon>Actinopolymorphaceae</taxon>
        <taxon>Actinopolymorpha</taxon>
    </lineage>
</organism>
<dbReference type="Proteomes" id="UP000638648">
    <property type="component" value="Unassembled WGS sequence"/>
</dbReference>
<proteinExistence type="predicted"/>